<dbReference type="InterPro" id="IPR050817">
    <property type="entry name" value="DjlA_DnaK_co-chaperone"/>
</dbReference>
<dbReference type="Proteomes" id="UP001465755">
    <property type="component" value="Unassembled WGS sequence"/>
</dbReference>
<evidence type="ECO:0000259" key="2">
    <source>
        <dbReference type="PROSITE" id="PS50076"/>
    </source>
</evidence>
<dbReference type="PROSITE" id="PS00636">
    <property type="entry name" value="DNAJ_1"/>
    <property type="match status" value="1"/>
</dbReference>
<keyword evidence="4" id="KW-1185">Reference proteome</keyword>
<dbReference type="Pfam" id="PF00226">
    <property type="entry name" value="DnaJ"/>
    <property type="match status" value="1"/>
</dbReference>
<dbReference type="SMART" id="SM00271">
    <property type="entry name" value="DnaJ"/>
    <property type="match status" value="1"/>
</dbReference>
<dbReference type="PROSITE" id="PS50076">
    <property type="entry name" value="DNAJ_2"/>
    <property type="match status" value="1"/>
</dbReference>
<accession>A0AAW1NQF9</accession>
<evidence type="ECO:0000313" key="4">
    <source>
        <dbReference type="Proteomes" id="UP001465755"/>
    </source>
</evidence>
<feature type="compositionally biased region" description="Basic and acidic residues" evidence="1">
    <location>
        <begin position="170"/>
        <end position="203"/>
    </location>
</feature>
<proteinExistence type="predicted"/>
<dbReference type="PRINTS" id="PR00625">
    <property type="entry name" value="JDOMAIN"/>
</dbReference>
<evidence type="ECO:0000256" key="1">
    <source>
        <dbReference type="SAM" id="MobiDB-lite"/>
    </source>
</evidence>
<sequence length="218" mass="24302">MSRKALYAVLGVAETSTAEQIKQAFRQKALQFHPDRHMDASAPQKEQLATSFKCIKDAYEILGDAEKRAVYDRLGVSSSYASTSYSTTYSQAAYRQHFYRAQQSGYRRQRSRPAPGYQYISALLRGMTRVDGVFHMAMGATLLFGLAIAGGVAERIWEKQNEGKLYQHVQTKDVSSRSRQVDSQAADRQHAQERCGSGERSKGEQSSVAPEPCNMCLG</sequence>
<dbReference type="InterPro" id="IPR036869">
    <property type="entry name" value="J_dom_sf"/>
</dbReference>
<organism evidence="3 4">
    <name type="scientific">Symbiochloris irregularis</name>
    <dbReference type="NCBI Taxonomy" id="706552"/>
    <lineage>
        <taxon>Eukaryota</taxon>
        <taxon>Viridiplantae</taxon>
        <taxon>Chlorophyta</taxon>
        <taxon>core chlorophytes</taxon>
        <taxon>Trebouxiophyceae</taxon>
        <taxon>Trebouxiales</taxon>
        <taxon>Trebouxiaceae</taxon>
        <taxon>Symbiochloris</taxon>
    </lineage>
</organism>
<dbReference type="PANTHER" id="PTHR24074">
    <property type="entry name" value="CO-CHAPERONE PROTEIN DJLA"/>
    <property type="match status" value="1"/>
</dbReference>
<dbReference type="AlphaFoldDB" id="A0AAW1NQF9"/>
<feature type="region of interest" description="Disordered" evidence="1">
    <location>
        <begin position="169"/>
        <end position="218"/>
    </location>
</feature>
<dbReference type="EMBL" id="JALJOQ010000194">
    <property type="protein sequence ID" value="KAK9790344.1"/>
    <property type="molecule type" value="Genomic_DNA"/>
</dbReference>
<evidence type="ECO:0000313" key="3">
    <source>
        <dbReference type="EMBL" id="KAK9790344.1"/>
    </source>
</evidence>
<dbReference type="Gene3D" id="1.10.287.110">
    <property type="entry name" value="DnaJ domain"/>
    <property type="match status" value="1"/>
</dbReference>
<name>A0AAW1NQF9_9CHLO</name>
<dbReference type="InterPro" id="IPR001623">
    <property type="entry name" value="DnaJ_domain"/>
</dbReference>
<protein>
    <recommendedName>
        <fullName evidence="2">J domain-containing protein</fullName>
    </recommendedName>
</protein>
<dbReference type="CDD" id="cd06257">
    <property type="entry name" value="DnaJ"/>
    <property type="match status" value="1"/>
</dbReference>
<dbReference type="SUPFAM" id="SSF46565">
    <property type="entry name" value="Chaperone J-domain"/>
    <property type="match status" value="1"/>
</dbReference>
<comment type="caution">
    <text evidence="3">The sequence shown here is derived from an EMBL/GenBank/DDBJ whole genome shotgun (WGS) entry which is preliminary data.</text>
</comment>
<dbReference type="InterPro" id="IPR018253">
    <property type="entry name" value="DnaJ_domain_CS"/>
</dbReference>
<reference evidence="3 4" key="1">
    <citation type="journal article" date="2024" name="Nat. Commun.">
        <title>Phylogenomics reveals the evolutionary origins of lichenization in chlorophyte algae.</title>
        <authorList>
            <person name="Puginier C."/>
            <person name="Libourel C."/>
            <person name="Otte J."/>
            <person name="Skaloud P."/>
            <person name="Haon M."/>
            <person name="Grisel S."/>
            <person name="Petersen M."/>
            <person name="Berrin J.G."/>
            <person name="Delaux P.M."/>
            <person name="Dal Grande F."/>
            <person name="Keller J."/>
        </authorList>
    </citation>
    <scope>NUCLEOTIDE SEQUENCE [LARGE SCALE GENOMIC DNA]</scope>
    <source>
        <strain evidence="3 4">SAG 2036</strain>
    </source>
</reference>
<gene>
    <name evidence="3" type="ORF">WJX73_006856</name>
</gene>
<feature type="domain" description="J" evidence="2">
    <location>
        <begin position="5"/>
        <end position="75"/>
    </location>
</feature>